<accession>A0A5C5YVF6</accession>
<keyword evidence="3" id="KW-1185">Reference proteome</keyword>
<keyword evidence="1" id="KW-0472">Membrane</keyword>
<protein>
    <submittedName>
        <fullName evidence="2">Uncharacterized protein</fullName>
    </submittedName>
</protein>
<feature type="transmembrane region" description="Helical" evidence="1">
    <location>
        <begin position="12"/>
        <end position="35"/>
    </location>
</feature>
<dbReference type="AlphaFoldDB" id="A0A5C5YVF6"/>
<sequence>MLQCNPLQYCKLALQLSFAILLAINLGSVTLYSVIRNAIRGLALYLLVLSVKQIA</sequence>
<reference evidence="2 3" key="1">
    <citation type="submission" date="2019-02" db="EMBL/GenBank/DDBJ databases">
        <title>Deep-cultivation of Planctomycetes and their phenomic and genomic characterization uncovers novel biology.</title>
        <authorList>
            <person name="Wiegand S."/>
            <person name="Jogler M."/>
            <person name="Boedeker C."/>
            <person name="Pinto D."/>
            <person name="Vollmers J."/>
            <person name="Rivas-Marin E."/>
            <person name="Kohn T."/>
            <person name="Peeters S.H."/>
            <person name="Heuer A."/>
            <person name="Rast P."/>
            <person name="Oberbeckmann S."/>
            <person name="Bunk B."/>
            <person name="Jeske O."/>
            <person name="Meyerdierks A."/>
            <person name="Storesund J.E."/>
            <person name="Kallscheuer N."/>
            <person name="Luecker S."/>
            <person name="Lage O.M."/>
            <person name="Pohl T."/>
            <person name="Merkel B.J."/>
            <person name="Hornburger P."/>
            <person name="Mueller R.-W."/>
            <person name="Bruemmer F."/>
            <person name="Labrenz M."/>
            <person name="Spormann A.M."/>
            <person name="Op Den Camp H."/>
            <person name="Overmann J."/>
            <person name="Amann R."/>
            <person name="Jetten M.S.M."/>
            <person name="Mascher T."/>
            <person name="Medema M.H."/>
            <person name="Devos D.P."/>
            <person name="Kaster A.-K."/>
            <person name="Ovreas L."/>
            <person name="Rohde M."/>
            <person name="Galperin M.Y."/>
            <person name="Jogler C."/>
        </authorList>
    </citation>
    <scope>NUCLEOTIDE SEQUENCE [LARGE SCALE GENOMIC DNA]</scope>
    <source>
        <strain evidence="2 3">CA13</strain>
    </source>
</reference>
<name>A0A5C5YVF6_9BACT</name>
<evidence type="ECO:0000256" key="1">
    <source>
        <dbReference type="SAM" id="Phobius"/>
    </source>
</evidence>
<organism evidence="2 3">
    <name type="scientific">Novipirellula herctigrandis</name>
    <dbReference type="NCBI Taxonomy" id="2527986"/>
    <lineage>
        <taxon>Bacteria</taxon>
        <taxon>Pseudomonadati</taxon>
        <taxon>Planctomycetota</taxon>
        <taxon>Planctomycetia</taxon>
        <taxon>Pirellulales</taxon>
        <taxon>Pirellulaceae</taxon>
        <taxon>Novipirellula</taxon>
    </lineage>
</organism>
<dbReference type="EMBL" id="SJPJ01000001">
    <property type="protein sequence ID" value="TWT79004.1"/>
    <property type="molecule type" value="Genomic_DNA"/>
</dbReference>
<comment type="caution">
    <text evidence="2">The sequence shown here is derived from an EMBL/GenBank/DDBJ whole genome shotgun (WGS) entry which is preliminary data.</text>
</comment>
<proteinExistence type="predicted"/>
<keyword evidence="1" id="KW-0812">Transmembrane</keyword>
<gene>
    <name evidence="2" type="ORF">CA13_04010</name>
</gene>
<dbReference type="Proteomes" id="UP000315010">
    <property type="component" value="Unassembled WGS sequence"/>
</dbReference>
<evidence type="ECO:0000313" key="3">
    <source>
        <dbReference type="Proteomes" id="UP000315010"/>
    </source>
</evidence>
<evidence type="ECO:0000313" key="2">
    <source>
        <dbReference type="EMBL" id="TWT79004.1"/>
    </source>
</evidence>
<keyword evidence="1" id="KW-1133">Transmembrane helix</keyword>